<dbReference type="InterPro" id="IPR048502">
    <property type="entry name" value="NamZ_N"/>
</dbReference>
<dbReference type="Gene3D" id="3.40.50.12170">
    <property type="entry name" value="Uncharacterised protein PF07075, DUF1343"/>
    <property type="match status" value="1"/>
</dbReference>
<comment type="caution">
    <text evidence="3">The sequence shown here is derived from an EMBL/GenBank/DDBJ whole genome shotgun (WGS) entry which is preliminary data.</text>
</comment>
<proteinExistence type="predicted"/>
<name>A0A6G4A1Z0_9BACL</name>
<evidence type="ECO:0000259" key="1">
    <source>
        <dbReference type="Pfam" id="PF07075"/>
    </source>
</evidence>
<dbReference type="Pfam" id="PF20732">
    <property type="entry name" value="NamZ_C"/>
    <property type="match status" value="1"/>
</dbReference>
<dbReference type="PANTHER" id="PTHR42915">
    <property type="entry name" value="HYPOTHETICAL 460 KDA PROTEIN IN FEUA-SIGW INTERGENIC REGION [PRECURSOR]"/>
    <property type="match status" value="1"/>
</dbReference>
<evidence type="ECO:0000259" key="2">
    <source>
        <dbReference type="Pfam" id="PF20732"/>
    </source>
</evidence>
<dbReference type="AlphaFoldDB" id="A0A6G4A1Z0"/>
<dbReference type="PANTHER" id="PTHR42915:SF1">
    <property type="entry name" value="PEPTIDOGLYCAN BETA-N-ACETYLMURAMIDASE NAMZ"/>
    <property type="match status" value="1"/>
</dbReference>
<dbReference type="EMBL" id="JAAIKC010000006">
    <property type="protein sequence ID" value="NEW07841.1"/>
    <property type="molecule type" value="Genomic_DNA"/>
</dbReference>
<protein>
    <submittedName>
        <fullName evidence="3">DUF1343 domain-containing protein</fullName>
    </submittedName>
</protein>
<gene>
    <name evidence="3" type="ORF">GK047_17720</name>
</gene>
<sequence length="376" mass="41961">MIQGRSVGLITNPTGITRGFQSSVEVCASLPNARLCALFACEHGIQGQRQAGIRFDNEIDEKLGIPIYSLYGVHKKPTLAMLEGIDTLIFDIQDLGIRFFTYVSTLIYVLEACAEHDISLLVLDRPNPLGGLLCEGGILQPGYESMVGAWGMPIRTGMTIGELAFMVNANMAQHCKLDVIRMEGWRREMEFPQTGLPWLLPSPNIPSMETVRVYAGMCFLEGTNVSEGRGTTKPFEWFGAPWIDGDKLSKALNGVGLPGVHFHSVYATPMFAKHKGELCGGVRLFVTDPIQFQAVTTGLFVLHLINQLYSDFFEWLPPFREGGRPFIDLLAGGDLLRYEIASEKGLKCLVQRWEEDSEKWKELREPFLLYEGGYIQ</sequence>
<feature type="domain" description="Peptidoglycan beta-N-acetylmuramidase NamZ N-terminal" evidence="1">
    <location>
        <begin position="7"/>
        <end position="208"/>
    </location>
</feature>
<dbReference type="PIRSF" id="PIRSF016719">
    <property type="entry name" value="UCP016719"/>
    <property type="match status" value="1"/>
</dbReference>
<dbReference type="InterPro" id="IPR048503">
    <property type="entry name" value="NamZ_C"/>
</dbReference>
<accession>A0A6G4A1Z0</accession>
<organism evidence="3">
    <name type="scientific">Paenibacillus sp. SYP-B3998</name>
    <dbReference type="NCBI Taxonomy" id="2678564"/>
    <lineage>
        <taxon>Bacteria</taxon>
        <taxon>Bacillati</taxon>
        <taxon>Bacillota</taxon>
        <taxon>Bacilli</taxon>
        <taxon>Bacillales</taxon>
        <taxon>Paenibacillaceae</taxon>
        <taxon>Paenibacillus</taxon>
    </lineage>
</organism>
<dbReference type="GO" id="GO:0033922">
    <property type="term" value="F:peptidoglycan beta-N-acetylmuramidase activity"/>
    <property type="evidence" value="ECO:0007669"/>
    <property type="project" value="InterPro"/>
</dbReference>
<reference evidence="3" key="1">
    <citation type="submission" date="2020-02" db="EMBL/GenBank/DDBJ databases">
        <authorList>
            <person name="Shen X.-R."/>
            <person name="Zhang Y.-X."/>
        </authorList>
    </citation>
    <scope>NUCLEOTIDE SEQUENCE</scope>
    <source>
        <strain evidence="3">SYP-B3998</strain>
    </source>
</reference>
<dbReference type="InterPro" id="IPR008302">
    <property type="entry name" value="NamZ"/>
</dbReference>
<feature type="domain" description="Peptidoglycan beta-N-acetylmuramidase NamZ C-terminal" evidence="2">
    <location>
        <begin position="213"/>
        <end position="370"/>
    </location>
</feature>
<evidence type="ECO:0000313" key="3">
    <source>
        <dbReference type="EMBL" id="NEW07841.1"/>
    </source>
</evidence>
<dbReference type="Gene3D" id="3.90.1150.140">
    <property type="match status" value="1"/>
</dbReference>
<dbReference type="Pfam" id="PF07075">
    <property type="entry name" value="NamZ_N"/>
    <property type="match status" value="1"/>
</dbReference>